<evidence type="ECO:0000313" key="4">
    <source>
        <dbReference type="Proteomes" id="UP000182660"/>
    </source>
</evidence>
<dbReference type="NCBIfam" id="TIGR03317">
    <property type="entry name" value="ygfZ_signature"/>
    <property type="match status" value="1"/>
</dbReference>
<dbReference type="Gene3D" id="3.30.70.1400">
    <property type="entry name" value="Aminomethyltransferase beta-barrel domains"/>
    <property type="match status" value="1"/>
</dbReference>
<evidence type="ECO:0000313" key="2">
    <source>
        <dbReference type="EMBL" id="SGY81855.1"/>
    </source>
</evidence>
<dbReference type="OrthoDB" id="9796287at2"/>
<sequence>MTQFNKLILASTDVLPNVIVSELSHWGLMTATGEQRLSYLQGQLTCDLVGLEDQQTTWGGHCDPKGKLWSTFQVAKKGNSFYFIMRKDALAITLPELKKYAVFSKVELTDASAFCNLYGIAGEQAEQWLNKTFTITLGKEAVTHLPNGFIMRLIGDTPRFLVLLQKSDASLQQINQHLAEAATDDGSFWDALDILAAAPIVGAAMSSVQIPQAFNLQAYDGISFTKGCYTGQETVARAKYRGTNKRAMAILTGPTEANVNSGDNIELQLGENWRSTGKVNLSYRYSDGVQLISSVMPNNLETDSVFKITDNESNLAFLPLPYSLVETD</sequence>
<feature type="domain" description="tRNA-modifying protein YgfZ-like beta-barrel" evidence="1">
    <location>
        <begin position="244"/>
        <end position="311"/>
    </location>
</feature>
<dbReference type="AlphaFoldDB" id="A0A090ICX9"/>
<proteinExistence type="predicted"/>
<keyword evidence="3" id="KW-0808">Transferase</keyword>
<dbReference type="Proteomes" id="UP000183794">
    <property type="component" value="Unassembled WGS sequence"/>
</dbReference>
<dbReference type="STRING" id="80854.MVIS_0411"/>
<accession>A0A090ICX9</accession>
<dbReference type="Gene3D" id="3.30.70.1630">
    <property type="match status" value="1"/>
</dbReference>
<dbReference type="PANTHER" id="PTHR22602">
    <property type="entry name" value="TRANSFERASE CAF17, MITOCHONDRIAL-RELATED"/>
    <property type="match status" value="1"/>
</dbReference>
<dbReference type="Proteomes" id="UP000182660">
    <property type="component" value="Unassembled WGS sequence"/>
</dbReference>
<evidence type="ECO:0000313" key="5">
    <source>
        <dbReference type="Proteomes" id="UP000183794"/>
    </source>
</evidence>
<reference evidence="2 4" key="1">
    <citation type="submission" date="2016-11" db="EMBL/GenBank/DDBJ databases">
        <authorList>
            <person name="Klemetsen T."/>
        </authorList>
    </citation>
    <scope>NUCLEOTIDE SEQUENCE [LARGE SCALE GENOMIC DNA]</scope>
    <source>
        <strain evidence="2">MT 2528</strain>
    </source>
</reference>
<dbReference type="InterPro" id="IPR048451">
    <property type="entry name" value="YgfZ_barrel"/>
</dbReference>
<dbReference type="EMBL" id="FPLJ01000005">
    <property type="protein sequence ID" value="SGY81855.1"/>
    <property type="molecule type" value="Genomic_DNA"/>
</dbReference>
<dbReference type="SUPFAM" id="SSF103025">
    <property type="entry name" value="Folate-binding domain"/>
    <property type="match status" value="1"/>
</dbReference>
<dbReference type="SUPFAM" id="SSF101790">
    <property type="entry name" value="Aminomethyltransferase beta-barrel domain"/>
    <property type="match status" value="1"/>
</dbReference>
<dbReference type="RefSeq" id="WP_045108873.1">
    <property type="nucleotide sequence ID" value="NZ_CAWQZC010000077.1"/>
</dbReference>
<dbReference type="GO" id="GO:0016226">
    <property type="term" value="P:iron-sulfur cluster assembly"/>
    <property type="evidence" value="ECO:0007669"/>
    <property type="project" value="TreeGrafter"/>
</dbReference>
<name>A0A090ICX9_9GAMM</name>
<dbReference type="PANTHER" id="PTHR22602:SF0">
    <property type="entry name" value="TRANSFERASE CAF17, MITOCHONDRIAL-RELATED"/>
    <property type="match status" value="1"/>
</dbReference>
<dbReference type="KEGG" id="mvs:MVIS_0411"/>
<keyword evidence="4" id="KW-1185">Reference proteome</keyword>
<dbReference type="GeneID" id="61293857"/>
<dbReference type="InterPro" id="IPR045179">
    <property type="entry name" value="YgfZ/GcvT"/>
</dbReference>
<protein>
    <submittedName>
        <fullName evidence="3">Aminomethyltransferase-like protein</fullName>
    </submittedName>
</protein>
<dbReference type="NCBIfam" id="NF007110">
    <property type="entry name" value="PRK09559.1"/>
    <property type="match status" value="1"/>
</dbReference>
<evidence type="ECO:0000259" key="1">
    <source>
        <dbReference type="Pfam" id="PF21130"/>
    </source>
</evidence>
<dbReference type="Pfam" id="PF21130">
    <property type="entry name" value="YgfZ_barrel"/>
    <property type="match status" value="1"/>
</dbReference>
<dbReference type="EMBL" id="FPLD01000005">
    <property type="protein sequence ID" value="SGY82153.1"/>
    <property type="molecule type" value="Genomic_DNA"/>
</dbReference>
<gene>
    <name evidence="2" type="ORF">MT2528_0127</name>
    <name evidence="3" type="ORF">NVI5450_0112</name>
</gene>
<dbReference type="GO" id="GO:0008168">
    <property type="term" value="F:methyltransferase activity"/>
    <property type="evidence" value="ECO:0007669"/>
    <property type="project" value="UniProtKB-KW"/>
</dbReference>
<dbReference type="GO" id="GO:0032259">
    <property type="term" value="P:methylation"/>
    <property type="evidence" value="ECO:0007669"/>
    <property type="project" value="UniProtKB-KW"/>
</dbReference>
<dbReference type="Gene3D" id="2.40.30.160">
    <property type="match status" value="1"/>
</dbReference>
<reference evidence="3 5" key="2">
    <citation type="submission" date="2016-11" db="EMBL/GenBank/DDBJ databases">
        <authorList>
            <person name="Jaros S."/>
            <person name="Januszkiewicz K."/>
            <person name="Wedrychowicz H."/>
        </authorList>
    </citation>
    <scope>NUCLEOTIDE SEQUENCE [LARGE SCALE GENOMIC DNA]</scope>
    <source>
        <strain evidence="3">NVI 5450</strain>
    </source>
</reference>
<dbReference type="PATRIC" id="fig|80854.5.peg.437"/>
<evidence type="ECO:0000313" key="3">
    <source>
        <dbReference type="EMBL" id="SGY82153.1"/>
    </source>
</evidence>
<dbReference type="InterPro" id="IPR017703">
    <property type="entry name" value="YgfZ/GCV_T_CS"/>
</dbReference>
<organism evidence="3 5">
    <name type="scientific">Moritella viscosa</name>
    <dbReference type="NCBI Taxonomy" id="80854"/>
    <lineage>
        <taxon>Bacteria</taxon>
        <taxon>Pseudomonadati</taxon>
        <taxon>Pseudomonadota</taxon>
        <taxon>Gammaproteobacteria</taxon>
        <taxon>Alteromonadales</taxon>
        <taxon>Moritellaceae</taxon>
        <taxon>Moritella</taxon>
    </lineage>
</organism>
<dbReference type="InterPro" id="IPR029043">
    <property type="entry name" value="GcvT/YgfZ_C"/>
</dbReference>
<dbReference type="HOGENOM" id="CLU_007884_6_1_6"/>
<keyword evidence="3" id="KW-0489">Methyltransferase</keyword>